<dbReference type="EMBL" id="DTKL01000038">
    <property type="protein sequence ID" value="HGY94316.1"/>
    <property type="molecule type" value="Genomic_DNA"/>
</dbReference>
<dbReference type="GO" id="GO:0016740">
    <property type="term" value="F:transferase activity"/>
    <property type="evidence" value="ECO:0007669"/>
    <property type="project" value="UniProtKB-KW"/>
</dbReference>
<reference evidence="3" key="1">
    <citation type="journal article" date="2020" name="mSystems">
        <title>Genome- and Community-Level Interaction Insights into Carbon Utilization and Element Cycling Functions of Hydrothermarchaeota in Hydrothermal Sediment.</title>
        <authorList>
            <person name="Zhou Z."/>
            <person name="Liu Y."/>
            <person name="Xu W."/>
            <person name="Pan J."/>
            <person name="Luo Z.H."/>
            <person name="Li M."/>
        </authorList>
    </citation>
    <scope>NUCLEOTIDE SEQUENCE [LARGE SCALE GENOMIC DNA]</scope>
    <source>
        <strain evidence="3">SpSt-855</strain>
    </source>
</reference>
<dbReference type="PANTHER" id="PTHR43646">
    <property type="entry name" value="GLYCOSYLTRANSFERASE"/>
    <property type="match status" value="1"/>
</dbReference>
<feature type="transmembrane region" description="Helical" evidence="1">
    <location>
        <begin position="279"/>
        <end position="297"/>
    </location>
</feature>
<feature type="domain" description="Glycosyltransferase 2-like" evidence="2">
    <location>
        <begin position="12"/>
        <end position="186"/>
    </location>
</feature>
<proteinExistence type="predicted"/>
<sequence length="349" mass="39015">MDSASPASRVLSVIVPARNEEDCIEACLRSLAAQSEPGWELGREWEVLLVNDASTDRTRAVAAAIPGITVLDAPPPEPGWTGKANACMAGVRAAQGQWLLFTDADTVHEPGHLSLAITEAERHQVEMLSYSPRQIVHGFWQRALMPLVFSELASAYPPAKVNDPAHRVAAANGQFLLVRREAYEKIGGHAAVMDFVLEDVALANLAKRRKVGLRFRYAPEAVAAHMYRDFKAMWQGWTKNLALLFGNALSLAAWRVLDLVLLLGLPFGALAVYRLNPHVWYWAVILLLWLRTLLRFYRRVGRSNFAAKDCMLAPLALPLFAAMLWQSWFDHMVKKRVVWKGRTLESANR</sequence>
<accession>A0A7V4XSI5</accession>
<name>A0A7V4XSI5_9BACT</name>
<dbReference type="Pfam" id="PF00535">
    <property type="entry name" value="Glycos_transf_2"/>
    <property type="match status" value="1"/>
</dbReference>
<dbReference type="AlphaFoldDB" id="A0A7V4XSI5"/>
<evidence type="ECO:0000256" key="1">
    <source>
        <dbReference type="SAM" id="Phobius"/>
    </source>
</evidence>
<keyword evidence="3" id="KW-0808">Transferase</keyword>
<feature type="transmembrane region" description="Helical" evidence="1">
    <location>
        <begin position="241"/>
        <end position="267"/>
    </location>
</feature>
<dbReference type="InterPro" id="IPR001173">
    <property type="entry name" value="Glyco_trans_2-like"/>
</dbReference>
<keyword evidence="1" id="KW-1133">Transmembrane helix</keyword>
<organism evidence="3">
    <name type="scientific">Acidobacterium capsulatum</name>
    <dbReference type="NCBI Taxonomy" id="33075"/>
    <lineage>
        <taxon>Bacteria</taxon>
        <taxon>Pseudomonadati</taxon>
        <taxon>Acidobacteriota</taxon>
        <taxon>Terriglobia</taxon>
        <taxon>Terriglobales</taxon>
        <taxon>Acidobacteriaceae</taxon>
        <taxon>Acidobacterium</taxon>
    </lineage>
</organism>
<evidence type="ECO:0000259" key="2">
    <source>
        <dbReference type="Pfam" id="PF00535"/>
    </source>
</evidence>
<keyword evidence="1" id="KW-0812">Transmembrane</keyword>
<gene>
    <name evidence="3" type="ORF">ENW50_06480</name>
</gene>
<dbReference type="Gene3D" id="3.90.550.10">
    <property type="entry name" value="Spore Coat Polysaccharide Biosynthesis Protein SpsA, Chain A"/>
    <property type="match status" value="1"/>
</dbReference>
<evidence type="ECO:0000313" key="3">
    <source>
        <dbReference type="EMBL" id="HGY94316.1"/>
    </source>
</evidence>
<dbReference type="SUPFAM" id="SSF53448">
    <property type="entry name" value="Nucleotide-diphospho-sugar transferases"/>
    <property type="match status" value="1"/>
</dbReference>
<protein>
    <submittedName>
        <fullName evidence="3">Glycosyltransferase</fullName>
    </submittedName>
</protein>
<comment type="caution">
    <text evidence="3">The sequence shown here is derived from an EMBL/GenBank/DDBJ whole genome shotgun (WGS) entry which is preliminary data.</text>
</comment>
<dbReference type="PANTHER" id="PTHR43646:SF3">
    <property type="entry name" value="SLR1566 PROTEIN"/>
    <property type="match status" value="1"/>
</dbReference>
<dbReference type="InterPro" id="IPR029044">
    <property type="entry name" value="Nucleotide-diphossugar_trans"/>
</dbReference>
<keyword evidence="1" id="KW-0472">Membrane</keyword>
<feature type="transmembrane region" description="Helical" evidence="1">
    <location>
        <begin position="309"/>
        <end position="329"/>
    </location>
</feature>